<dbReference type="InterPro" id="IPR050471">
    <property type="entry name" value="AB_hydrolase"/>
</dbReference>
<name>A0A1W1Z5W5_9MICO</name>
<sequence>MATTQRSETVHEVLVNGRRMKVSVRPGEGIPLLMCNGIGASLELLQTFVDALDPSIPVIRFDVPGIGGSELPRHPYNFAMLARSLGKVVTELGYDRVDVLGISWGGALAQQFAAQHPRRCRRVVLVSTSPGWMMVPGKPHVLRTMATPRRYRDRDYGAAVAGSIYGGAFRHDPSIGRRFYAGQRPAATGRRGYYLQLAAGTGWTSLPFLKLLRQPVLILAGSDDPIIPLINAKLLHRGLPNSELVVFDDGHLGLLVLAEELAPKVARFLRPEGD</sequence>
<evidence type="ECO:0000259" key="1">
    <source>
        <dbReference type="Pfam" id="PF00561"/>
    </source>
</evidence>
<reference evidence="2 3" key="1">
    <citation type="submission" date="2017-04" db="EMBL/GenBank/DDBJ databases">
        <authorList>
            <person name="Afonso C.L."/>
            <person name="Miller P.J."/>
            <person name="Scott M.A."/>
            <person name="Spackman E."/>
            <person name="Goraichik I."/>
            <person name="Dimitrov K.M."/>
            <person name="Suarez D.L."/>
            <person name="Swayne D.E."/>
        </authorList>
    </citation>
    <scope>NUCLEOTIDE SEQUENCE [LARGE SCALE GENOMIC DNA]</scope>
    <source>
        <strain evidence="2 3">CGMCC 1.12511</strain>
    </source>
</reference>
<dbReference type="InterPro" id="IPR029058">
    <property type="entry name" value="AB_hydrolase_fold"/>
</dbReference>
<dbReference type="GO" id="GO:0046503">
    <property type="term" value="P:glycerolipid catabolic process"/>
    <property type="evidence" value="ECO:0007669"/>
    <property type="project" value="TreeGrafter"/>
</dbReference>
<evidence type="ECO:0000313" key="3">
    <source>
        <dbReference type="Proteomes" id="UP000192634"/>
    </source>
</evidence>
<accession>A0A1W1Z5W5</accession>
<dbReference type="AlphaFoldDB" id="A0A1W1Z5W5"/>
<dbReference type="PANTHER" id="PTHR43433">
    <property type="entry name" value="HYDROLASE, ALPHA/BETA FOLD FAMILY PROTEIN"/>
    <property type="match status" value="1"/>
</dbReference>
<dbReference type="SUPFAM" id="SSF53474">
    <property type="entry name" value="alpha/beta-Hydrolases"/>
    <property type="match status" value="1"/>
</dbReference>
<dbReference type="EMBL" id="FWXN01000003">
    <property type="protein sequence ID" value="SMC43850.1"/>
    <property type="molecule type" value="Genomic_DNA"/>
</dbReference>
<dbReference type="OrthoDB" id="7958481at2"/>
<dbReference type="PANTHER" id="PTHR43433:SF5">
    <property type="entry name" value="AB HYDROLASE-1 DOMAIN-CONTAINING PROTEIN"/>
    <property type="match status" value="1"/>
</dbReference>
<gene>
    <name evidence="2" type="ORF">SAMN06296429_103111</name>
</gene>
<evidence type="ECO:0000313" key="2">
    <source>
        <dbReference type="EMBL" id="SMC43850.1"/>
    </source>
</evidence>
<dbReference type="Pfam" id="PF00561">
    <property type="entry name" value="Abhydrolase_1"/>
    <property type="match status" value="1"/>
</dbReference>
<dbReference type="GO" id="GO:0004806">
    <property type="term" value="F:triacylglycerol lipase activity"/>
    <property type="evidence" value="ECO:0007669"/>
    <property type="project" value="TreeGrafter"/>
</dbReference>
<dbReference type="Gene3D" id="3.40.50.1820">
    <property type="entry name" value="alpha/beta hydrolase"/>
    <property type="match status" value="1"/>
</dbReference>
<proteinExistence type="predicted"/>
<dbReference type="InterPro" id="IPR000073">
    <property type="entry name" value="AB_hydrolase_1"/>
</dbReference>
<dbReference type="PRINTS" id="PR00111">
    <property type="entry name" value="ABHYDROLASE"/>
</dbReference>
<dbReference type="NCBIfam" id="TIGR02240">
    <property type="entry name" value="PHA_depoly_arom"/>
    <property type="match status" value="1"/>
</dbReference>
<dbReference type="Proteomes" id="UP000192634">
    <property type="component" value="Unassembled WGS sequence"/>
</dbReference>
<feature type="domain" description="AB hydrolase-1" evidence="1">
    <location>
        <begin position="31"/>
        <end position="255"/>
    </location>
</feature>
<dbReference type="InterPro" id="IPR011942">
    <property type="entry name" value="PHA_depoly_arom"/>
</dbReference>
<organism evidence="2 3">
    <name type="scientific">Janibacter indicus</name>
    <dbReference type="NCBI Taxonomy" id="857417"/>
    <lineage>
        <taxon>Bacteria</taxon>
        <taxon>Bacillati</taxon>
        <taxon>Actinomycetota</taxon>
        <taxon>Actinomycetes</taxon>
        <taxon>Micrococcales</taxon>
        <taxon>Intrasporangiaceae</taxon>
        <taxon>Janibacter</taxon>
    </lineage>
</organism>
<protein>
    <submittedName>
        <fullName evidence="2">Poly(3-hydroxyalkanoate) depolymerase</fullName>
    </submittedName>
</protein>
<dbReference type="RefSeq" id="WP_084449998.1">
    <property type="nucleotide sequence ID" value="NZ_FWXN01000003.1"/>
</dbReference>